<keyword evidence="9" id="KW-0479">Metal-binding</keyword>
<evidence type="ECO:0000256" key="4">
    <source>
        <dbReference type="ARBA" id="ARBA00005680"/>
    </source>
</evidence>
<dbReference type="InterPro" id="IPR035992">
    <property type="entry name" value="Ricin_B-like_lectins"/>
</dbReference>
<evidence type="ECO:0000313" key="22">
    <source>
        <dbReference type="Proteomes" id="UP001591681"/>
    </source>
</evidence>
<dbReference type="PANTHER" id="PTHR11675:SF50">
    <property type="entry name" value="POLYPEPTIDE N-ACETYLGALACTOSAMINYLTRANSFERASE 8-RELATED"/>
    <property type="match status" value="1"/>
</dbReference>
<evidence type="ECO:0000256" key="7">
    <source>
        <dbReference type="ARBA" id="ARBA00022679"/>
    </source>
</evidence>
<dbReference type="InterPro" id="IPR029044">
    <property type="entry name" value="Nucleotide-diphossugar_trans"/>
</dbReference>
<evidence type="ECO:0000313" key="21">
    <source>
        <dbReference type="EMBL" id="KAL2102683.1"/>
    </source>
</evidence>
<dbReference type="FunFam" id="3.90.550.10:FF:000192">
    <property type="entry name" value="Polypeptide N-acetylgalactosaminyltransferase 9"/>
    <property type="match status" value="1"/>
</dbReference>
<keyword evidence="10 18" id="KW-0430">Lectin</keyword>
<evidence type="ECO:0000256" key="18">
    <source>
        <dbReference type="RuleBase" id="RU361242"/>
    </source>
</evidence>
<dbReference type="EMBL" id="JBHFQA010000002">
    <property type="protein sequence ID" value="KAL2102683.1"/>
    <property type="molecule type" value="Genomic_DNA"/>
</dbReference>
<comment type="subcellular location">
    <subcellularLocation>
        <location evidence="2 18">Golgi apparatus membrane</location>
        <topology evidence="2 18">Single-pass type II membrane protein</topology>
    </subcellularLocation>
</comment>
<evidence type="ECO:0000256" key="5">
    <source>
        <dbReference type="ARBA" id="ARBA00012644"/>
    </source>
</evidence>
<evidence type="ECO:0000259" key="19">
    <source>
        <dbReference type="Pfam" id="PF00535"/>
    </source>
</evidence>
<dbReference type="EC" id="2.4.1.-" evidence="18"/>
<keyword evidence="6 18" id="KW-0328">Glycosyltransferase</keyword>
<feature type="domain" description="Ricin B lectin" evidence="20">
    <location>
        <begin position="473"/>
        <end position="593"/>
    </location>
</feature>
<evidence type="ECO:0000256" key="15">
    <source>
        <dbReference type="ARBA" id="ARBA00023157"/>
    </source>
</evidence>
<organism evidence="21 22">
    <name type="scientific">Coilia grayii</name>
    <name type="common">Gray's grenadier anchovy</name>
    <dbReference type="NCBI Taxonomy" id="363190"/>
    <lineage>
        <taxon>Eukaryota</taxon>
        <taxon>Metazoa</taxon>
        <taxon>Chordata</taxon>
        <taxon>Craniata</taxon>
        <taxon>Vertebrata</taxon>
        <taxon>Euteleostomi</taxon>
        <taxon>Actinopterygii</taxon>
        <taxon>Neopterygii</taxon>
        <taxon>Teleostei</taxon>
        <taxon>Clupei</taxon>
        <taxon>Clupeiformes</taxon>
        <taxon>Clupeoidei</taxon>
        <taxon>Engraulidae</taxon>
        <taxon>Coilinae</taxon>
        <taxon>Coilia</taxon>
    </lineage>
</organism>
<keyword evidence="7 18" id="KW-0808">Transferase</keyword>
<accession>A0ABD1KU58</accession>
<dbReference type="Gene3D" id="3.90.550.10">
    <property type="entry name" value="Spore Coat Polysaccharide Biosynthesis Protein SpsA, Chain A"/>
    <property type="match status" value="1"/>
</dbReference>
<evidence type="ECO:0000256" key="11">
    <source>
        <dbReference type="ARBA" id="ARBA00022968"/>
    </source>
</evidence>
<evidence type="ECO:0000256" key="16">
    <source>
        <dbReference type="ARBA" id="ARBA00023180"/>
    </source>
</evidence>
<evidence type="ECO:0000256" key="6">
    <source>
        <dbReference type="ARBA" id="ARBA00022676"/>
    </source>
</evidence>
<keyword evidence="17 18" id="KW-0464">Manganese</keyword>
<evidence type="ECO:0000259" key="20">
    <source>
        <dbReference type="Pfam" id="PF00652"/>
    </source>
</evidence>
<comment type="cofactor">
    <cofactor evidence="1 18">
        <name>Mn(2+)</name>
        <dbReference type="ChEBI" id="CHEBI:29035"/>
    </cofactor>
</comment>
<comment type="caution">
    <text evidence="21">The sequence shown here is derived from an EMBL/GenBank/DDBJ whole genome shotgun (WGS) entry which is preliminary data.</text>
</comment>
<evidence type="ECO:0000256" key="3">
    <source>
        <dbReference type="ARBA" id="ARBA00004922"/>
    </source>
</evidence>
<evidence type="ECO:0000256" key="17">
    <source>
        <dbReference type="ARBA" id="ARBA00023211"/>
    </source>
</evidence>
<evidence type="ECO:0000256" key="9">
    <source>
        <dbReference type="ARBA" id="ARBA00022723"/>
    </source>
</evidence>
<dbReference type="GO" id="GO:0016757">
    <property type="term" value="F:glycosyltransferase activity"/>
    <property type="evidence" value="ECO:0007669"/>
    <property type="project" value="UniProtKB-KW"/>
</dbReference>
<evidence type="ECO:0000256" key="10">
    <source>
        <dbReference type="ARBA" id="ARBA00022734"/>
    </source>
</evidence>
<dbReference type="FunFam" id="2.80.10.50:FF:000017">
    <property type="entry name" value="Polypeptide N-acetylgalactosaminyltransferase"/>
    <property type="match status" value="1"/>
</dbReference>
<dbReference type="GO" id="GO:0030246">
    <property type="term" value="F:carbohydrate binding"/>
    <property type="evidence" value="ECO:0007669"/>
    <property type="project" value="UniProtKB-KW"/>
</dbReference>
<dbReference type="InterPro" id="IPR045885">
    <property type="entry name" value="GalNAc-T"/>
</dbReference>
<keyword evidence="8 18" id="KW-0812">Transmembrane</keyword>
<gene>
    <name evidence="21" type="ORF">ACEWY4_001851</name>
</gene>
<evidence type="ECO:0000256" key="1">
    <source>
        <dbReference type="ARBA" id="ARBA00001936"/>
    </source>
</evidence>
<dbReference type="SUPFAM" id="SSF53448">
    <property type="entry name" value="Nucleotide-diphospho-sugar transferases"/>
    <property type="match status" value="1"/>
</dbReference>
<dbReference type="Pfam" id="PF00652">
    <property type="entry name" value="Ricin_B_lectin"/>
    <property type="match status" value="1"/>
</dbReference>
<dbReference type="Proteomes" id="UP001591681">
    <property type="component" value="Unassembled WGS sequence"/>
</dbReference>
<dbReference type="PANTHER" id="PTHR11675">
    <property type="entry name" value="N-ACETYLGALACTOSAMINYLTRANSFERASE"/>
    <property type="match status" value="1"/>
</dbReference>
<evidence type="ECO:0000256" key="13">
    <source>
        <dbReference type="ARBA" id="ARBA00023034"/>
    </source>
</evidence>
<dbReference type="CDD" id="cd02510">
    <property type="entry name" value="pp-GalNAc-T"/>
    <property type="match status" value="1"/>
</dbReference>
<dbReference type="InterPro" id="IPR000772">
    <property type="entry name" value="Ricin_B_lectin"/>
</dbReference>
<keyword evidence="12 18" id="KW-1133">Transmembrane helix</keyword>
<evidence type="ECO:0000256" key="2">
    <source>
        <dbReference type="ARBA" id="ARBA00004323"/>
    </source>
</evidence>
<evidence type="ECO:0000256" key="8">
    <source>
        <dbReference type="ARBA" id="ARBA00022692"/>
    </source>
</evidence>
<dbReference type="InterPro" id="IPR001173">
    <property type="entry name" value="Glyco_trans_2-like"/>
</dbReference>
<dbReference type="GO" id="GO:0000139">
    <property type="term" value="C:Golgi membrane"/>
    <property type="evidence" value="ECO:0007669"/>
    <property type="project" value="UniProtKB-SubCell"/>
</dbReference>
<name>A0ABD1KU58_9TELE</name>
<keyword evidence="22" id="KW-1185">Reference proteome</keyword>
<dbReference type="AlphaFoldDB" id="A0ABD1KU58"/>
<keyword evidence="11" id="KW-0735">Signal-anchor</keyword>
<evidence type="ECO:0000256" key="12">
    <source>
        <dbReference type="ARBA" id="ARBA00022989"/>
    </source>
</evidence>
<feature type="transmembrane region" description="Helical" evidence="18">
    <location>
        <begin position="6"/>
        <end position="23"/>
    </location>
</feature>
<keyword evidence="13 18" id="KW-0333">Golgi apparatus</keyword>
<keyword evidence="16" id="KW-0325">Glycoprotein</keyword>
<dbReference type="GO" id="GO:0046872">
    <property type="term" value="F:metal ion binding"/>
    <property type="evidence" value="ECO:0007669"/>
    <property type="project" value="UniProtKB-KW"/>
</dbReference>
<comment type="pathway">
    <text evidence="3 18">Protein modification; protein glycosylation.</text>
</comment>
<dbReference type="Gene3D" id="2.80.10.50">
    <property type="match status" value="1"/>
</dbReference>
<evidence type="ECO:0000256" key="14">
    <source>
        <dbReference type="ARBA" id="ARBA00023136"/>
    </source>
</evidence>
<feature type="domain" description="Glycosyltransferase 2-like" evidence="19">
    <location>
        <begin position="163"/>
        <end position="297"/>
    </location>
</feature>
<keyword evidence="14 18" id="KW-0472">Membrane</keyword>
<comment type="similarity">
    <text evidence="4 18">Belongs to the glycosyltransferase 2 family. GalNAc-T subfamily.</text>
</comment>
<dbReference type="Pfam" id="PF00535">
    <property type="entry name" value="Glycos_transf_2"/>
    <property type="match status" value="1"/>
</dbReference>
<reference evidence="21 22" key="1">
    <citation type="submission" date="2024-09" db="EMBL/GenBank/DDBJ databases">
        <title>A chromosome-level genome assembly of Gray's grenadier anchovy, Coilia grayii.</title>
        <authorList>
            <person name="Fu Z."/>
        </authorList>
    </citation>
    <scope>NUCLEOTIDE SEQUENCE [LARGE SCALE GENOMIC DNA]</scope>
    <source>
        <strain evidence="21">G4</strain>
        <tissue evidence="21">Muscle</tissue>
    </source>
</reference>
<protein>
    <recommendedName>
        <fullName evidence="5 18">Polypeptide N-acetylgalactosaminyltransferase</fullName>
        <ecNumber evidence="18">2.4.1.-</ecNumber>
    </recommendedName>
    <alternativeName>
        <fullName evidence="18">Protein-UDP acetylgalactosaminyltransferase</fullName>
    </alternativeName>
</protein>
<keyword evidence="15 18" id="KW-1015">Disulfide bond</keyword>
<proteinExistence type="inferred from homology"/>
<sequence>MVRVSYVRGFVPAVVLVAILLYLTSVKWWTHLNGAGVVEKRENYHLLANYSMQSSDILKRLERMEAHINKLVGSLHKNEGKQIVEEKKKKKIVKLYPESSLFKNWDAVLTEEEQIEAMQLFERYGYNTFLSNRLPLDRQLPETRPHKCLDRSYPKDLPTLGVVLIYLDEALSILKRAIYSIINRTPSHLLEEIILVDDHSSKNDLKEPLDAFVNRIHETKPGLVKRIRHSSQLGLSSARISGWKAATADVVAILDAHIEVHKGWAEPLLARIKEDRTVVVSPVFDKVSCYDLQVVHYQPSAHGFDWALWCSYEAFRPEWYARNDESLPGKSPSIMGILVVDRKFFGEIGALDPGMKVYGGENVELGVRVWMCGGSIEIIPCSKIAHLERAHKPYMPELKYVMQRNALRVAEVWMDEYKRNVHIAWRLPLQNHGIDIGDVSERKKLREKLKCKPFKWYLDNVYTNLDTFDVIGYGTLQNDIYPNLCVDQGAVPGHTPILYSCHGYTPQVCYMQVSGEIYIGNIHFHKTSINRCLVDPGTGELPQLLKCGKSMKTDQNKYWDFKQGSVIQNRQTKRCFEVKDHKLVMQECSGQHWKIEHMVNNL</sequence>
<dbReference type="SUPFAM" id="SSF50370">
    <property type="entry name" value="Ricin B-like lectins"/>
    <property type="match status" value="1"/>
</dbReference>